<dbReference type="EMBL" id="JBBIAA010000042">
    <property type="protein sequence ID" value="MEJ5946940.1"/>
    <property type="molecule type" value="Genomic_DNA"/>
</dbReference>
<dbReference type="PROSITE" id="PS50995">
    <property type="entry name" value="HTH_MARR_2"/>
    <property type="match status" value="1"/>
</dbReference>
<dbReference type="Gene3D" id="1.10.10.10">
    <property type="entry name" value="Winged helix-like DNA-binding domain superfamily/Winged helix DNA-binding domain"/>
    <property type="match status" value="1"/>
</dbReference>
<dbReference type="InterPro" id="IPR000835">
    <property type="entry name" value="HTH_MarR-typ"/>
</dbReference>
<evidence type="ECO:0000313" key="2">
    <source>
        <dbReference type="EMBL" id="MEJ5946940.1"/>
    </source>
</evidence>
<dbReference type="SMART" id="SM00347">
    <property type="entry name" value="HTH_MARR"/>
    <property type="match status" value="1"/>
</dbReference>
<comment type="caution">
    <text evidence="2">The sequence shown here is derived from an EMBL/GenBank/DDBJ whole genome shotgun (WGS) entry which is preliminary data.</text>
</comment>
<reference evidence="2 3" key="1">
    <citation type="journal article" date="2017" name="Int. J. Syst. Evol. Microbiol.">
        <title>Pseudokineococcus basanitobsidens sp. nov., isolated from volcanic rock.</title>
        <authorList>
            <person name="Lee D.W."/>
            <person name="Park M.Y."/>
            <person name="Kim J.J."/>
            <person name="Kim B.S."/>
        </authorList>
    </citation>
    <scope>NUCLEOTIDE SEQUENCE [LARGE SCALE GENOMIC DNA]</scope>
    <source>
        <strain evidence="2 3">DSM 103726</strain>
    </source>
</reference>
<dbReference type="Proteomes" id="UP001387100">
    <property type="component" value="Unassembled WGS sequence"/>
</dbReference>
<feature type="domain" description="HTH marR-type" evidence="1">
    <location>
        <begin position="1"/>
        <end position="113"/>
    </location>
</feature>
<dbReference type="RefSeq" id="WP_339576313.1">
    <property type="nucleotide sequence ID" value="NZ_JBBIAA010000042.1"/>
</dbReference>
<dbReference type="PANTHER" id="PTHR33164:SF94">
    <property type="entry name" value="TRANSCRIPTIONAL REGULATORY PROTEIN-RELATED"/>
    <property type="match status" value="1"/>
</dbReference>
<dbReference type="SUPFAM" id="SSF46785">
    <property type="entry name" value="Winged helix' DNA-binding domain"/>
    <property type="match status" value="1"/>
</dbReference>
<organism evidence="2 3">
    <name type="scientific">Pseudokineococcus basanitobsidens</name>
    <dbReference type="NCBI Taxonomy" id="1926649"/>
    <lineage>
        <taxon>Bacteria</taxon>
        <taxon>Bacillati</taxon>
        <taxon>Actinomycetota</taxon>
        <taxon>Actinomycetes</taxon>
        <taxon>Kineosporiales</taxon>
        <taxon>Kineosporiaceae</taxon>
        <taxon>Pseudokineococcus</taxon>
    </lineage>
</organism>
<gene>
    <name evidence="2" type="ORF">WDZ17_16720</name>
</gene>
<dbReference type="PANTHER" id="PTHR33164">
    <property type="entry name" value="TRANSCRIPTIONAL REGULATOR, MARR FAMILY"/>
    <property type="match status" value="1"/>
</dbReference>
<proteinExistence type="predicted"/>
<name>A0ABU8RPF8_9ACTN</name>
<protein>
    <submittedName>
        <fullName evidence="2">MarR family transcriptional regulator</fullName>
    </submittedName>
</protein>
<accession>A0ABU8RPF8</accession>
<evidence type="ECO:0000259" key="1">
    <source>
        <dbReference type="PROSITE" id="PS50995"/>
    </source>
</evidence>
<dbReference type="InterPro" id="IPR036388">
    <property type="entry name" value="WH-like_DNA-bd_sf"/>
</dbReference>
<evidence type="ECO:0000313" key="3">
    <source>
        <dbReference type="Proteomes" id="UP001387100"/>
    </source>
</evidence>
<dbReference type="InterPro" id="IPR039422">
    <property type="entry name" value="MarR/SlyA-like"/>
</dbReference>
<dbReference type="InterPro" id="IPR036390">
    <property type="entry name" value="WH_DNA-bd_sf"/>
</dbReference>
<dbReference type="Pfam" id="PF12802">
    <property type="entry name" value="MarR_2"/>
    <property type="match status" value="1"/>
</dbReference>
<keyword evidence="3" id="KW-1185">Reference proteome</keyword>
<sequence length="132" mass="13853">MSGAPDDLTPVQLRCLEVLAATGGTSRVGDLAVALGVVASSASRLVDRLVALGLVSRRAGRSRREVDVMITAAGRRALRRCAAAVSHALEQVAAQMDPDDRRSLRRGLAALSEVAARAQQPQGSLDVPTEDR</sequence>